<feature type="compositionally biased region" description="Polar residues" evidence="1">
    <location>
        <begin position="18"/>
        <end position="38"/>
    </location>
</feature>
<evidence type="ECO:0000313" key="3">
    <source>
        <dbReference type="Proteomes" id="UP000094455"/>
    </source>
</evidence>
<name>A0A1E3NJ46_9ASCO</name>
<organism evidence="2 3">
    <name type="scientific">Pichia membranifaciens NRRL Y-2026</name>
    <dbReference type="NCBI Taxonomy" id="763406"/>
    <lineage>
        <taxon>Eukaryota</taxon>
        <taxon>Fungi</taxon>
        <taxon>Dikarya</taxon>
        <taxon>Ascomycota</taxon>
        <taxon>Saccharomycotina</taxon>
        <taxon>Pichiomycetes</taxon>
        <taxon>Pichiales</taxon>
        <taxon>Pichiaceae</taxon>
        <taxon>Pichia</taxon>
    </lineage>
</organism>
<feature type="compositionally biased region" description="Low complexity" evidence="1">
    <location>
        <begin position="1"/>
        <end position="15"/>
    </location>
</feature>
<dbReference type="EMBL" id="KV454004">
    <property type="protein sequence ID" value="ODQ46165.1"/>
    <property type="molecule type" value="Genomic_DNA"/>
</dbReference>
<dbReference type="AlphaFoldDB" id="A0A1E3NJ46"/>
<sequence length="127" mass="12879">MEEPAGGRPAPTGAGSIKGTSARVQTWSGSFFASGSTPDTERPDTAPPTHTPPPHTHTMACKCTQKAMEMTKAKESSCCSSKTQQTAAVSKSSKSSCCSGKAAGDNKPSRCCCGSGCGCPGCNTTKL</sequence>
<accession>A0A1E3NJ46</accession>
<dbReference type="Proteomes" id="UP000094455">
    <property type="component" value="Unassembled WGS sequence"/>
</dbReference>
<feature type="compositionally biased region" description="Pro residues" evidence="1">
    <location>
        <begin position="45"/>
        <end position="55"/>
    </location>
</feature>
<reference evidence="2 3" key="1">
    <citation type="journal article" date="2016" name="Proc. Natl. Acad. Sci. U.S.A.">
        <title>Comparative genomics of biotechnologically important yeasts.</title>
        <authorList>
            <person name="Riley R."/>
            <person name="Haridas S."/>
            <person name="Wolfe K.H."/>
            <person name="Lopes M.R."/>
            <person name="Hittinger C.T."/>
            <person name="Goeker M."/>
            <person name="Salamov A.A."/>
            <person name="Wisecaver J.H."/>
            <person name="Long T.M."/>
            <person name="Calvey C.H."/>
            <person name="Aerts A.L."/>
            <person name="Barry K.W."/>
            <person name="Choi C."/>
            <person name="Clum A."/>
            <person name="Coughlan A.Y."/>
            <person name="Deshpande S."/>
            <person name="Douglass A.P."/>
            <person name="Hanson S.J."/>
            <person name="Klenk H.-P."/>
            <person name="LaButti K.M."/>
            <person name="Lapidus A."/>
            <person name="Lindquist E.A."/>
            <person name="Lipzen A.M."/>
            <person name="Meier-Kolthoff J.P."/>
            <person name="Ohm R.A."/>
            <person name="Otillar R.P."/>
            <person name="Pangilinan J.L."/>
            <person name="Peng Y."/>
            <person name="Rokas A."/>
            <person name="Rosa C.A."/>
            <person name="Scheuner C."/>
            <person name="Sibirny A.A."/>
            <person name="Slot J.C."/>
            <person name="Stielow J.B."/>
            <person name="Sun H."/>
            <person name="Kurtzman C.P."/>
            <person name="Blackwell M."/>
            <person name="Grigoriev I.V."/>
            <person name="Jeffries T.W."/>
        </authorList>
    </citation>
    <scope>NUCLEOTIDE SEQUENCE [LARGE SCALE GENOMIC DNA]</scope>
    <source>
        <strain evidence="2 3">NRRL Y-2026</strain>
    </source>
</reference>
<dbReference type="RefSeq" id="XP_019017278.1">
    <property type="nucleotide sequence ID" value="XM_019160810.1"/>
</dbReference>
<feature type="region of interest" description="Disordered" evidence="1">
    <location>
        <begin position="1"/>
        <end position="57"/>
    </location>
</feature>
<keyword evidence="3" id="KW-1185">Reference proteome</keyword>
<dbReference type="GeneID" id="30177497"/>
<evidence type="ECO:0000256" key="1">
    <source>
        <dbReference type="SAM" id="MobiDB-lite"/>
    </source>
</evidence>
<evidence type="ECO:0000313" key="2">
    <source>
        <dbReference type="EMBL" id="ODQ46165.1"/>
    </source>
</evidence>
<proteinExistence type="predicted"/>
<gene>
    <name evidence="2" type="ORF">PICMEDRAFT_154025</name>
</gene>
<protein>
    <submittedName>
        <fullName evidence="2">Uncharacterized protein</fullName>
    </submittedName>
</protein>